<dbReference type="OrthoDB" id="5361365at2"/>
<dbReference type="Pfam" id="PF20472">
    <property type="entry name" value="PDDEXK_11"/>
    <property type="match status" value="1"/>
</dbReference>
<evidence type="ECO:0000313" key="2">
    <source>
        <dbReference type="EMBL" id="RRJ24641.1"/>
    </source>
</evidence>
<feature type="domain" description="PD-(D/E)XK nuclease" evidence="1">
    <location>
        <begin position="27"/>
        <end position="113"/>
    </location>
</feature>
<accession>A0A3P3QTU3</accession>
<comment type="caution">
    <text evidence="2">The sequence shown here is derived from an EMBL/GenBank/DDBJ whole genome shotgun (WGS) entry which is preliminary data.</text>
</comment>
<proteinExistence type="predicted"/>
<reference evidence="2 3" key="1">
    <citation type="submission" date="2018-11" db="EMBL/GenBank/DDBJ databases">
        <title>Genome sequencing of Lachnoanaerobaculum sp. KCOM 2030 (= ChDC B114).</title>
        <authorList>
            <person name="Kook J.-K."/>
            <person name="Park S.-N."/>
            <person name="Lim Y.K."/>
        </authorList>
    </citation>
    <scope>NUCLEOTIDE SEQUENCE [LARGE SCALE GENOMIC DNA]</scope>
    <source>
        <strain evidence="2 3">KCOM 2030</strain>
    </source>
</reference>
<organism evidence="2 3">
    <name type="scientific">Lachnoanaerobaculum gingivalis</name>
    <dbReference type="NCBI Taxonomy" id="2490855"/>
    <lineage>
        <taxon>Bacteria</taxon>
        <taxon>Bacillati</taxon>
        <taxon>Bacillota</taxon>
        <taxon>Clostridia</taxon>
        <taxon>Lachnospirales</taxon>
        <taxon>Lachnospiraceae</taxon>
        <taxon>Lachnoanaerobaculum</taxon>
    </lineage>
</organism>
<name>A0A3P3QTU3_9FIRM</name>
<keyword evidence="3" id="KW-1185">Reference proteome</keyword>
<evidence type="ECO:0000313" key="3">
    <source>
        <dbReference type="Proteomes" id="UP000272490"/>
    </source>
</evidence>
<dbReference type="EMBL" id="RRCO01000006">
    <property type="protein sequence ID" value="RRJ24641.1"/>
    <property type="molecule type" value="Genomic_DNA"/>
</dbReference>
<dbReference type="Proteomes" id="UP000272490">
    <property type="component" value="Unassembled WGS sequence"/>
</dbReference>
<sequence>MSRKPNTFGGGARTNVNGLSFEQTTSLDDALKDAGYRVEEYEVYNKNDKIGLSVGKINFYNFFLKENGIDYSAFNSKQWRPDECFVNFKNRTVYIIEKKFQHCSGSVDEKLPNCDFKKKEYEKLCHPIDFKVEYLYIFNDWFTRPEYRDTLQYIKDVGCHYFYNKVPLGFLGLQEPNIYKL</sequence>
<dbReference type="RefSeq" id="WP_128674971.1">
    <property type="nucleotide sequence ID" value="NZ_RRCO01000006.1"/>
</dbReference>
<dbReference type="AlphaFoldDB" id="A0A3P3QTU3"/>
<dbReference type="InterPro" id="IPR046821">
    <property type="entry name" value="PDDEXK_11"/>
</dbReference>
<protein>
    <recommendedName>
        <fullName evidence="1">PD-(D/E)XK nuclease domain-containing protein</fullName>
    </recommendedName>
</protein>
<gene>
    <name evidence="2" type="ORF">EHV10_12715</name>
</gene>
<evidence type="ECO:0000259" key="1">
    <source>
        <dbReference type="Pfam" id="PF20472"/>
    </source>
</evidence>